<dbReference type="AlphaFoldDB" id="A0A915AZ58"/>
<proteinExistence type="predicted"/>
<reference evidence="2" key="1">
    <citation type="submission" date="2022-11" db="UniProtKB">
        <authorList>
            <consortium name="WormBaseParasite"/>
        </authorList>
    </citation>
    <scope>IDENTIFICATION</scope>
</reference>
<name>A0A915AZ58_PARUN</name>
<evidence type="ECO:0000313" key="2">
    <source>
        <dbReference type="WBParaSite" id="PgR020_g135_t01"/>
    </source>
</evidence>
<dbReference type="WBParaSite" id="PgR020_g135_t01">
    <property type="protein sequence ID" value="PgR020_g135_t01"/>
    <property type="gene ID" value="PgR020_g135"/>
</dbReference>
<sequence length="107" mass="12381">AVRRRRKRQTCCIDLLNRKTSFEPYSDSAALTLYSGEVSRIACTEQPVRLKCSKAPNGWWLVTVPTSLLYNREAVDGRRASEHLHLSVHARNVIVPRRYCFNRFTIC</sequence>
<accession>A0A915AZ58</accession>
<organism evidence="1 2">
    <name type="scientific">Parascaris univalens</name>
    <name type="common">Nematode worm</name>
    <dbReference type="NCBI Taxonomy" id="6257"/>
    <lineage>
        <taxon>Eukaryota</taxon>
        <taxon>Metazoa</taxon>
        <taxon>Ecdysozoa</taxon>
        <taxon>Nematoda</taxon>
        <taxon>Chromadorea</taxon>
        <taxon>Rhabditida</taxon>
        <taxon>Spirurina</taxon>
        <taxon>Ascaridomorpha</taxon>
        <taxon>Ascaridoidea</taxon>
        <taxon>Ascarididae</taxon>
        <taxon>Parascaris</taxon>
    </lineage>
</organism>
<protein>
    <submittedName>
        <fullName evidence="2">Uncharacterized protein</fullName>
    </submittedName>
</protein>
<evidence type="ECO:0000313" key="1">
    <source>
        <dbReference type="Proteomes" id="UP000887569"/>
    </source>
</evidence>
<dbReference type="Proteomes" id="UP000887569">
    <property type="component" value="Unplaced"/>
</dbReference>
<keyword evidence="1" id="KW-1185">Reference proteome</keyword>